<keyword evidence="4" id="KW-1185">Reference proteome</keyword>
<keyword evidence="1" id="KW-0227">DNA damage</keyword>
<dbReference type="SUPFAM" id="SSF46767">
    <property type="entry name" value="Methylated DNA-protein cysteine methyltransferase, C-terminal domain"/>
    <property type="match status" value="1"/>
</dbReference>
<evidence type="ECO:0000256" key="1">
    <source>
        <dbReference type="ARBA" id="ARBA00022763"/>
    </source>
</evidence>
<accession>A0ABQ5MT80</accession>
<comment type="caution">
    <text evidence="3">The sequence shown here is derived from an EMBL/GenBank/DDBJ whole genome shotgun (WGS) entry which is preliminary data.</text>
</comment>
<feature type="domain" description="Methylated-DNA-[protein]-cysteine S-methyltransferase DNA binding" evidence="2">
    <location>
        <begin position="5"/>
        <end position="64"/>
    </location>
</feature>
<gene>
    <name evidence="3" type="ORF">AHIS1636_13940</name>
</gene>
<reference evidence="3 4" key="1">
    <citation type="journal article" date="2023" name="Int. J. Syst. Evol. Microbiol.">
        <title>Arthrobacter mangrovi sp. nov., an actinobacterium isolated from the rhizosphere of a mangrove.</title>
        <authorList>
            <person name="Hamada M."/>
            <person name="Saitou S."/>
            <person name="Enomoto N."/>
            <person name="Nanri K."/>
            <person name="Hidaka K."/>
            <person name="Miura T."/>
            <person name="Tamura T."/>
        </authorList>
    </citation>
    <scope>NUCLEOTIDE SEQUENCE [LARGE SCALE GENOMIC DNA]</scope>
    <source>
        <strain evidence="3 4">NBRC 112813</strain>
    </source>
</reference>
<dbReference type="Gene3D" id="1.10.10.10">
    <property type="entry name" value="Winged helix-like DNA-binding domain superfamily/Winged helix DNA-binding domain"/>
    <property type="match status" value="1"/>
</dbReference>
<organism evidence="3 4">
    <name type="scientific">Arthrobacter mangrovi</name>
    <dbReference type="NCBI Taxonomy" id="2966350"/>
    <lineage>
        <taxon>Bacteria</taxon>
        <taxon>Bacillati</taxon>
        <taxon>Actinomycetota</taxon>
        <taxon>Actinomycetes</taxon>
        <taxon>Micrococcales</taxon>
        <taxon>Micrococcaceae</taxon>
        <taxon>Arthrobacter</taxon>
    </lineage>
</organism>
<dbReference type="PANTHER" id="PTHR42942:SF1">
    <property type="entry name" value="ALKYLTRANSFERASE-LIKE PROTEIN 1"/>
    <property type="match status" value="1"/>
</dbReference>
<dbReference type="InterPro" id="IPR014048">
    <property type="entry name" value="MethylDNA_cys_MeTrfase_DNA-bd"/>
</dbReference>
<dbReference type="InterPro" id="IPR036217">
    <property type="entry name" value="MethylDNA_cys_MeTrfase_DNAb"/>
</dbReference>
<evidence type="ECO:0000259" key="2">
    <source>
        <dbReference type="Pfam" id="PF01035"/>
    </source>
</evidence>
<dbReference type="PANTHER" id="PTHR42942">
    <property type="entry name" value="6-O-METHYLGUANINE DNA METHYLTRANSFERASE"/>
    <property type="match status" value="1"/>
</dbReference>
<name>A0ABQ5MT80_9MICC</name>
<dbReference type="RefSeq" id="WP_264795092.1">
    <property type="nucleotide sequence ID" value="NZ_BRVS01000005.1"/>
</dbReference>
<protein>
    <recommendedName>
        <fullName evidence="2">Methylated-DNA-[protein]-cysteine S-methyltransferase DNA binding domain-containing protein</fullName>
    </recommendedName>
</protein>
<dbReference type="EMBL" id="BRVS01000005">
    <property type="protein sequence ID" value="GLB66955.1"/>
    <property type="molecule type" value="Genomic_DNA"/>
</dbReference>
<proteinExistence type="predicted"/>
<dbReference type="CDD" id="cd06445">
    <property type="entry name" value="ATase"/>
    <property type="match status" value="1"/>
</dbReference>
<dbReference type="InterPro" id="IPR036388">
    <property type="entry name" value="WH-like_DNA-bd_sf"/>
</dbReference>
<dbReference type="Proteomes" id="UP001209654">
    <property type="component" value="Unassembled WGS sequence"/>
</dbReference>
<evidence type="ECO:0000313" key="3">
    <source>
        <dbReference type="EMBL" id="GLB66955.1"/>
    </source>
</evidence>
<dbReference type="InterPro" id="IPR052520">
    <property type="entry name" value="ATL_DNA_repair"/>
</dbReference>
<evidence type="ECO:0000313" key="4">
    <source>
        <dbReference type="Proteomes" id="UP001209654"/>
    </source>
</evidence>
<sequence length="124" mass="13636">MRPEFVDAVLGLAAMVPAGKVLTYGDVAELLDAGGPRHVGRVMSHYGSEVAWWRIVRADGTLPGGLVERALPHYEEERTPLSDLGRSSRRVAMRRARWLPSDSDLARIEVLSRKLSEPAAGMDE</sequence>
<dbReference type="Pfam" id="PF01035">
    <property type="entry name" value="DNA_binding_1"/>
    <property type="match status" value="1"/>
</dbReference>